<proteinExistence type="predicted"/>
<dbReference type="AlphaFoldDB" id="A0A2A4JQ12"/>
<comment type="caution">
    <text evidence="2">The sequence shown here is derived from an EMBL/GenBank/DDBJ whole genome shotgun (WGS) entry which is preliminary data.</text>
</comment>
<feature type="region of interest" description="Disordered" evidence="1">
    <location>
        <begin position="170"/>
        <end position="191"/>
    </location>
</feature>
<gene>
    <name evidence="2" type="ORF">B5V51_13870</name>
</gene>
<reference evidence="2" key="1">
    <citation type="submission" date="2017-09" db="EMBL/GenBank/DDBJ databases">
        <title>Contemporary evolution of a Lepidopteran species, Heliothis virescens, in response to modern agricultural practices.</title>
        <authorList>
            <person name="Fritz M.L."/>
            <person name="Deyonke A.M."/>
            <person name="Papanicolaou A."/>
            <person name="Micinski S."/>
            <person name="Westbrook J."/>
            <person name="Gould F."/>
        </authorList>
    </citation>
    <scope>NUCLEOTIDE SEQUENCE [LARGE SCALE GENOMIC DNA]</scope>
    <source>
        <strain evidence="2">HvINT-</strain>
        <tissue evidence="2">Whole body</tissue>
    </source>
</reference>
<protein>
    <submittedName>
        <fullName evidence="2">Uncharacterized protein</fullName>
    </submittedName>
</protein>
<accession>A0A2A4JQ12</accession>
<sequence>MDKNGEAESQQRELLQAALAEKAEELKALQVLQKEGAGFFTPRQSPARTPPTTSISTPGLIIAANPWFHPCPAHNDAHEPGPDIEQGREENLDVTRRGPGGGAPPGHSTTKRRPTDLRPTTECVTFGGSDSERQARPTFIALATMGEDRRTEQMQKELLDAALQEFRCCTPPNLGSDPPGQLLNLSLPPKN</sequence>
<dbReference type="EMBL" id="NWSH01000810">
    <property type="protein sequence ID" value="PCG74091.1"/>
    <property type="molecule type" value="Genomic_DNA"/>
</dbReference>
<feature type="compositionally biased region" description="Basic and acidic residues" evidence="1">
    <location>
        <begin position="76"/>
        <end position="96"/>
    </location>
</feature>
<evidence type="ECO:0000313" key="2">
    <source>
        <dbReference type="EMBL" id="PCG74091.1"/>
    </source>
</evidence>
<feature type="region of interest" description="Disordered" evidence="1">
    <location>
        <begin position="76"/>
        <end position="131"/>
    </location>
</feature>
<organism evidence="2">
    <name type="scientific">Heliothis virescens</name>
    <name type="common">Tobacco budworm moth</name>
    <dbReference type="NCBI Taxonomy" id="7102"/>
    <lineage>
        <taxon>Eukaryota</taxon>
        <taxon>Metazoa</taxon>
        <taxon>Ecdysozoa</taxon>
        <taxon>Arthropoda</taxon>
        <taxon>Hexapoda</taxon>
        <taxon>Insecta</taxon>
        <taxon>Pterygota</taxon>
        <taxon>Neoptera</taxon>
        <taxon>Endopterygota</taxon>
        <taxon>Lepidoptera</taxon>
        <taxon>Glossata</taxon>
        <taxon>Ditrysia</taxon>
        <taxon>Noctuoidea</taxon>
        <taxon>Noctuidae</taxon>
        <taxon>Heliothinae</taxon>
        <taxon>Heliothis</taxon>
    </lineage>
</organism>
<name>A0A2A4JQ12_HELVI</name>
<evidence type="ECO:0000256" key="1">
    <source>
        <dbReference type="SAM" id="MobiDB-lite"/>
    </source>
</evidence>